<dbReference type="EC" id="2.3.1.16" evidence="8"/>
<keyword evidence="3 8" id="KW-0808">Transferase</keyword>
<keyword evidence="2 8" id="KW-0963">Cytoplasm</keyword>
<evidence type="ECO:0000256" key="9">
    <source>
        <dbReference type="PIRSR" id="PIRSR000429-1"/>
    </source>
</evidence>
<dbReference type="SUPFAM" id="SSF53901">
    <property type="entry name" value="Thiolase-like"/>
    <property type="match status" value="2"/>
</dbReference>
<dbReference type="PROSITE" id="PS00099">
    <property type="entry name" value="THIOLASE_3"/>
    <property type="match status" value="1"/>
</dbReference>
<dbReference type="NCBIfam" id="TIGR01930">
    <property type="entry name" value="AcCoA-C-Actrans"/>
    <property type="match status" value="1"/>
</dbReference>
<dbReference type="GO" id="GO:0006635">
    <property type="term" value="P:fatty acid beta-oxidation"/>
    <property type="evidence" value="ECO:0007669"/>
    <property type="project" value="UniProtKB-UniRule"/>
</dbReference>
<feature type="domain" description="Thiolase C-terminal" evidence="12">
    <location>
        <begin position="296"/>
        <end position="434"/>
    </location>
</feature>
<dbReference type="PIRSF" id="PIRSF000429">
    <property type="entry name" value="Ac-CoA_Ac_transf"/>
    <property type="match status" value="1"/>
</dbReference>
<dbReference type="Pfam" id="PF00108">
    <property type="entry name" value="Thiolase_N"/>
    <property type="match status" value="1"/>
</dbReference>
<dbReference type="InterPro" id="IPR020610">
    <property type="entry name" value="Thiolase_AS"/>
</dbReference>
<dbReference type="GO" id="GO:0003988">
    <property type="term" value="F:acetyl-CoA C-acyltransferase activity"/>
    <property type="evidence" value="ECO:0007669"/>
    <property type="project" value="UniProtKB-UniRule"/>
</dbReference>
<evidence type="ECO:0000256" key="1">
    <source>
        <dbReference type="ARBA" id="ARBA00010982"/>
    </source>
</evidence>
<protein>
    <recommendedName>
        <fullName evidence="8">3-ketoacyl-CoA thiolase</fullName>
        <ecNumber evidence="8">2.3.1.16</ecNumber>
    </recommendedName>
    <alternativeName>
        <fullName evidence="8">ACSs</fullName>
    </alternativeName>
    <alternativeName>
        <fullName evidence="8">Acetyl-CoA acyltransferase</fullName>
    </alternativeName>
    <alternativeName>
        <fullName evidence="8">Acyl-CoA ligase</fullName>
    </alternativeName>
    <alternativeName>
        <fullName evidence="8">Beta-ketothiolase</fullName>
    </alternativeName>
    <alternativeName>
        <fullName evidence="8">Fatty acid oxidation complex subunit beta</fullName>
    </alternativeName>
</protein>
<dbReference type="OrthoDB" id="8951704at2"/>
<feature type="active site" description="Proton acceptor" evidence="8 9">
    <location>
        <position position="422"/>
    </location>
</feature>
<evidence type="ECO:0000259" key="12">
    <source>
        <dbReference type="Pfam" id="PF02803"/>
    </source>
</evidence>
<dbReference type="EMBL" id="QRAP01000007">
    <property type="protein sequence ID" value="RDK89418.1"/>
    <property type="molecule type" value="Genomic_DNA"/>
</dbReference>
<dbReference type="PROSITE" id="PS00098">
    <property type="entry name" value="THIOLASE_1"/>
    <property type="match status" value="1"/>
</dbReference>
<gene>
    <name evidence="8" type="primary">fadI</name>
    <name evidence="13" type="ORF">C8D90_10769</name>
</gene>
<dbReference type="CDD" id="cd00751">
    <property type="entry name" value="thiolase"/>
    <property type="match status" value="1"/>
</dbReference>
<keyword evidence="5 8" id="KW-0442">Lipid degradation</keyword>
<evidence type="ECO:0000256" key="4">
    <source>
        <dbReference type="ARBA" id="ARBA00022832"/>
    </source>
</evidence>
<evidence type="ECO:0000259" key="11">
    <source>
        <dbReference type="Pfam" id="PF00108"/>
    </source>
</evidence>
<dbReference type="GO" id="GO:0005829">
    <property type="term" value="C:cytosol"/>
    <property type="evidence" value="ECO:0007669"/>
    <property type="project" value="TreeGrafter"/>
</dbReference>
<dbReference type="PANTHER" id="PTHR18919">
    <property type="entry name" value="ACETYL-COA C-ACYLTRANSFERASE"/>
    <property type="match status" value="1"/>
</dbReference>
<comment type="subcellular location">
    <subcellularLocation>
        <location evidence="8">Cytoplasm</location>
    </subcellularLocation>
</comment>
<dbReference type="InterPro" id="IPR020615">
    <property type="entry name" value="Thiolase_acyl_enz_int_AS"/>
</dbReference>
<comment type="function">
    <text evidence="8">Catalyzes the final step of fatty acid oxidation in which acetyl-CoA is released and the CoA ester of a fatty acid two carbons shorter is formed.</text>
</comment>
<proteinExistence type="inferred from homology"/>
<comment type="similarity">
    <text evidence="1 8 10">Belongs to the thiolase-like superfamily. Thiolase family.</text>
</comment>
<feature type="domain" description="Thiolase N-terminal" evidence="11">
    <location>
        <begin position="15"/>
        <end position="288"/>
    </location>
</feature>
<sequence>MSQSHSLVTRAGDRIAIVEGLRTPFARQATAYRGIPAVDLGKMVVSELLVRSGVAPEQIDQVVFGQVIQMPEAPNIAREIVLGTGMSVHTDAYSVSRACATSFQAVASAAESIAAGTVNVAIAGGADSSSVLPIGVSRALALTLVDMNKARTLGQRLKLLSRLKLRDLLPVSPAVAEYSTGLRMGDSAEQMAKSHHISREAQDALAHRSHQRAAQAWREGLLRDEVMTAFVPPYRQSLDQDNNVRLDSELASYARLKPAFDRRHGTVTAANSTPLTDGAAAVLMMSESRAAALGLTPLGYLRSFAFSAIDVWQDMLLGPAYATPRALARAGITLADLTLIDMHEAFAAQTLANVKMFASERFAREKLGQDAAIGEIDMEKFNVLGGSIAYGHPFAATGARMITQTLRELRRRGGGLGLTTACAAGGLGAAMILEVE</sequence>
<dbReference type="RefSeq" id="WP_115459296.1">
    <property type="nucleotide sequence ID" value="NZ_QRAP01000007.1"/>
</dbReference>
<dbReference type="NCBIfam" id="NF006516">
    <property type="entry name" value="PRK08963.1"/>
    <property type="match status" value="1"/>
</dbReference>
<evidence type="ECO:0000313" key="13">
    <source>
        <dbReference type="EMBL" id="RDK89418.1"/>
    </source>
</evidence>
<evidence type="ECO:0000256" key="5">
    <source>
        <dbReference type="ARBA" id="ARBA00022963"/>
    </source>
</evidence>
<evidence type="ECO:0000256" key="2">
    <source>
        <dbReference type="ARBA" id="ARBA00022490"/>
    </source>
</evidence>
<dbReference type="InterPro" id="IPR012806">
    <property type="entry name" value="Ac-CoA_C-AcTrfase_FadI"/>
</dbReference>
<dbReference type="UniPathway" id="UPA00659"/>
<dbReference type="InterPro" id="IPR020617">
    <property type="entry name" value="Thiolase_C"/>
</dbReference>
<accession>A0A370QM63</accession>
<evidence type="ECO:0000256" key="3">
    <source>
        <dbReference type="ARBA" id="ARBA00022679"/>
    </source>
</evidence>
<keyword evidence="7 8" id="KW-0012">Acyltransferase</keyword>
<dbReference type="AlphaFoldDB" id="A0A370QM63"/>
<dbReference type="NCBIfam" id="TIGR02446">
    <property type="entry name" value="FadI"/>
    <property type="match status" value="1"/>
</dbReference>
<dbReference type="Proteomes" id="UP000254848">
    <property type="component" value="Unassembled WGS sequence"/>
</dbReference>
<reference evidence="13 14" key="1">
    <citation type="submission" date="2018-07" db="EMBL/GenBank/DDBJ databases">
        <title>Genomic Encyclopedia of Type Strains, Phase IV (KMG-IV): sequencing the most valuable type-strain genomes for metagenomic binning, comparative biology and taxonomic classification.</title>
        <authorList>
            <person name="Goeker M."/>
        </authorList>
    </citation>
    <scope>NUCLEOTIDE SEQUENCE [LARGE SCALE GENOMIC DNA]</scope>
    <source>
        <strain evidence="13 14">DSM 103736</strain>
    </source>
</reference>
<dbReference type="InterPro" id="IPR020613">
    <property type="entry name" value="Thiolase_CS"/>
</dbReference>
<comment type="catalytic activity">
    <reaction evidence="8">
        <text>an acyl-CoA + acetyl-CoA = a 3-oxoacyl-CoA + CoA</text>
        <dbReference type="Rhea" id="RHEA:21564"/>
        <dbReference type="ChEBI" id="CHEBI:57287"/>
        <dbReference type="ChEBI" id="CHEBI:57288"/>
        <dbReference type="ChEBI" id="CHEBI:58342"/>
        <dbReference type="ChEBI" id="CHEBI:90726"/>
        <dbReference type="EC" id="2.3.1.16"/>
    </reaction>
</comment>
<evidence type="ECO:0000256" key="7">
    <source>
        <dbReference type="ARBA" id="ARBA00023315"/>
    </source>
</evidence>
<keyword evidence="6 8" id="KW-0443">Lipid metabolism</keyword>
<dbReference type="Pfam" id="PF02803">
    <property type="entry name" value="Thiolase_C"/>
    <property type="match status" value="1"/>
</dbReference>
<organism evidence="13 14">
    <name type="scientific">Enterobacillus tribolii</name>
    <dbReference type="NCBI Taxonomy" id="1487935"/>
    <lineage>
        <taxon>Bacteria</taxon>
        <taxon>Pseudomonadati</taxon>
        <taxon>Pseudomonadota</taxon>
        <taxon>Gammaproteobacteria</taxon>
        <taxon>Enterobacterales</taxon>
        <taxon>Hafniaceae</taxon>
        <taxon>Enterobacillus</taxon>
    </lineage>
</organism>
<evidence type="ECO:0000256" key="6">
    <source>
        <dbReference type="ARBA" id="ARBA00023098"/>
    </source>
</evidence>
<dbReference type="InterPro" id="IPR002155">
    <property type="entry name" value="Thiolase"/>
</dbReference>
<name>A0A370QM63_9GAMM</name>
<dbReference type="FunFam" id="3.40.47.10:FF:000011">
    <property type="entry name" value="3-ketoacyl-CoA thiolase"/>
    <property type="match status" value="1"/>
</dbReference>
<dbReference type="PANTHER" id="PTHR18919:SF107">
    <property type="entry name" value="ACETYL-COA ACETYLTRANSFERASE, CYTOSOLIC"/>
    <property type="match status" value="1"/>
</dbReference>
<evidence type="ECO:0000256" key="10">
    <source>
        <dbReference type="RuleBase" id="RU003557"/>
    </source>
</evidence>
<dbReference type="PROSITE" id="PS00737">
    <property type="entry name" value="THIOLASE_2"/>
    <property type="match status" value="1"/>
</dbReference>
<comment type="caution">
    <text evidence="13">The sequence shown here is derived from an EMBL/GenBank/DDBJ whole genome shotgun (WGS) entry which is preliminary data.</text>
</comment>
<dbReference type="InterPro" id="IPR016039">
    <property type="entry name" value="Thiolase-like"/>
</dbReference>
<keyword evidence="4 8" id="KW-0276">Fatty acid metabolism</keyword>
<keyword evidence="14" id="KW-1185">Reference proteome</keyword>
<dbReference type="InterPro" id="IPR020616">
    <property type="entry name" value="Thiolase_N"/>
</dbReference>
<evidence type="ECO:0000313" key="14">
    <source>
        <dbReference type="Proteomes" id="UP000254848"/>
    </source>
</evidence>
<comment type="pathway">
    <text evidence="8">Lipid metabolism; fatty acid beta-oxidation.</text>
</comment>
<dbReference type="Gene3D" id="3.40.47.10">
    <property type="match status" value="1"/>
</dbReference>
<dbReference type="HAMAP" id="MF_01618">
    <property type="entry name" value="FadI"/>
    <property type="match status" value="1"/>
</dbReference>
<comment type="subunit">
    <text evidence="8">Heterotetramer of two alpha chains (FadJ) and two beta chains (FadI).</text>
</comment>
<evidence type="ECO:0000256" key="8">
    <source>
        <dbReference type="HAMAP-Rule" id="MF_01618"/>
    </source>
</evidence>
<feature type="active site" description="Proton acceptor" evidence="8 9">
    <location>
        <position position="392"/>
    </location>
</feature>
<feature type="active site" description="Acyl-thioester intermediate" evidence="8 9">
    <location>
        <position position="99"/>
    </location>
</feature>